<keyword evidence="1" id="KW-0521">NADP</keyword>
<dbReference type="RefSeq" id="XP_069306135.1">
    <property type="nucleotide sequence ID" value="XM_069451914.1"/>
</dbReference>
<comment type="caution">
    <text evidence="2">The sequence shown here is derived from an EMBL/GenBank/DDBJ whole genome shotgun (WGS) entry which is preliminary data.</text>
</comment>
<name>A0ABR3UGC9_9PLEO</name>
<dbReference type="PROSITE" id="PS00061">
    <property type="entry name" value="ADH_SHORT"/>
    <property type="match status" value="1"/>
</dbReference>
<reference evidence="2 3" key="1">
    <citation type="submission" date="2024-09" db="EMBL/GenBank/DDBJ databases">
        <title>T2T genomes of carrot and Alternaria dauci and their utility for understanding host-pathogen interaction during carrot leaf blight disease.</title>
        <authorList>
            <person name="Liu W."/>
            <person name="Xu S."/>
            <person name="Ou C."/>
            <person name="Liu X."/>
            <person name="Zhuang F."/>
            <person name="Deng X.W."/>
        </authorList>
    </citation>
    <scope>NUCLEOTIDE SEQUENCE [LARGE SCALE GENOMIC DNA]</scope>
    <source>
        <strain evidence="2 3">A2016</strain>
    </source>
</reference>
<dbReference type="CDD" id="cd05233">
    <property type="entry name" value="SDR_c"/>
    <property type="match status" value="1"/>
</dbReference>
<dbReference type="Proteomes" id="UP001578633">
    <property type="component" value="Chromosome 5"/>
</dbReference>
<gene>
    <name evidence="2" type="ORF">ACET3X_005775</name>
</gene>
<dbReference type="Gene3D" id="3.40.50.720">
    <property type="entry name" value="NAD(P)-binding Rossmann-like Domain"/>
    <property type="match status" value="1"/>
</dbReference>
<dbReference type="InterPro" id="IPR020904">
    <property type="entry name" value="Sc_DH/Rdtase_CS"/>
</dbReference>
<accession>A0ABR3UGC9</accession>
<evidence type="ECO:0000256" key="1">
    <source>
        <dbReference type="ARBA" id="ARBA00022857"/>
    </source>
</evidence>
<dbReference type="PANTHER" id="PTHR42820">
    <property type="entry name" value="SHORT-CHAIN DEHYDROGENASE REDUCTASE"/>
    <property type="match status" value="1"/>
</dbReference>
<dbReference type="PRINTS" id="PR00080">
    <property type="entry name" value="SDRFAMILY"/>
</dbReference>
<organism evidence="2 3">
    <name type="scientific">Alternaria dauci</name>
    <dbReference type="NCBI Taxonomy" id="48095"/>
    <lineage>
        <taxon>Eukaryota</taxon>
        <taxon>Fungi</taxon>
        <taxon>Dikarya</taxon>
        <taxon>Ascomycota</taxon>
        <taxon>Pezizomycotina</taxon>
        <taxon>Dothideomycetes</taxon>
        <taxon>Pleosporomycetidae</taxon>
        <taxon>Pleosporales</taxon>
        <taxon>Pleosporineae</taxon>
        <taxon>Pleosporaceae</taxon>
        <taxon>Alternaria</taxon>
        <taxon>Alternaria sect. Porri</taxon>
    </lineage>
</organism>
<dbReference type="PANTHER" id="PTHR42820:SF1">
    <property type="entry name" value="SHORT-CHAIN DEHYDROGENASE_REDUCTASE FAMILY PROTEIN"/>
    <property type="match status" value="1"/>
</dbReference>
<evidence type="ECO:0000313" key="2">
    <source>
        <dbReference type="EMBL" id="KAL1795551.1"/>
    </source>
</evidence>
<dbReference type="InterPro" id="IPR002347">
    <property type="entry name" value="SDR_fam"/>
</dbReference>
<dbReference type="Pfam" id="PF13561">
    <property type="entry name" value="adh_short_C2"/>
    <property type="match status" value="1"/>
</dbReference>
<dbReference type="NCBIfam" id="NF005559">
    <property type="entry name" value="PRK07231.1"/>
    <property type="match status" value="1"/>
</dbReference>
<dbReference type="GeneID" id="96086097"/>
<proteinExistence type="predicted"/>
<evidence type="ECO:0000313" key="3">
    <source>
        <dbReference type="Proteomes" id="UP001578633"/>
    </source>
</evidence>
<dbReference type="SUPFAM" id="SSF51735">
    <property type="entry name" value="NAD(P)-binding Rossmann-fold domains"/>
    <property type="match status" value="1"/>
</dbReference>
<evidence type="ECO:0008006" key="4">
    <source>
        <dbReference type="Google" id="ProtNLM"/>
    </source>
</evidence>
<dbReference type="PRINTS" id="PR00081">
    <property type="entry name" value="GDHRDH"/>
</dbReference>
<keyword evidence="3" id="KW-1185">Reference proteome</keyword>
<protein>
    <recommendedName>
        <fullName evidence="4">NAD(P)-binding protein</fullName>
    </recommendedName>
</protein>
<sequence>MPGRLENKIAVITGASSGIGRAIALAFASEGASLVCSDLRETAREGFATDTSPLTTVEAVKELGAKVIFVKCDTASSTEVEALIQAAVKEYGRLDIMVNNAGIVVETTEHGSRPIWNFEEDAFNKTCDVNVKGVFWGTKYASKQMVGQEPGPSGDRGWIINMSSALGMRGMRGFSAYSTSKHAVLGLTKSAAQDCAPYRIHVNALCPGYTSTAFTAVLYKPEAAERKKYLEQRQPFGGGGLGTPQDVAKAALFLASDDAAWVTGTGLSVDGGFCT</sequence>
<dbReference type="EMBL" id="JBHGVX010000005">
    <property type="protein sequence ID" value="KAL1795551.1"/>
    <property type="molecule type" value="Genomic_DNA"/>
</dbReference>
<dbReference type="InterPro" id="IPR036291">
    <property type="entry name" value="NAD(P)-bd_dom_sf"/>
</dbReference>